<keyword evidence="5 7" id="KW-1133">Transmembrane helix</keyword>
<dbReference type="SUPFAM" id="SSF161098">
    <property type="entry name" value="MetI-like"/>
    <property type="match status" value="1"/>
</dbReference>
<feature type="transmembrane region" description="Helical" evidence="7">
    <location>
        <begin position="161"/>
        <end position="180"/>
    </location>
</feature>
<dbReference type="CDD" id="cd06261">
    <property type="entry name" value="TM_PBP2"/>
    <property type="match status" value="1"/>
</dbReference>
<feature type="transmembrane region" description="Helical" evidence="7">
    <location>
        <begin position="200"/>
        <end position="220"/>
    </location>
</feature>
<evidence type="ECO:0000256" key="4">
    <source>
        <dbReference type="ARBA" id="ARBA00022692"/>
    </source>
</evidence>
<evidence type="ECO:0000256" key="1">
    <source>
        <dbReference type="ARBA" id="ARBA00004651"/>
    </source>
</evidence>
<dbReference type="InterPro" id="IPR000515">
    <property type="entry name" value="MetI-like"/>
</dbReference>
<feature type="domain" description="ABC transmembrane type-1" evidence="9">
    <location>
        <begin position="95"/>
        <end position="283"/>
    </location>
</feature>
<evidence type="ECO:0000256" key="5">
    <source>
        <dbReference type="ARBA" id="ARBA00022989"/>
    </source>
</evidence>
<feature type="compositionally biased region" description="Polar residues" evidence="8">
    <location>
        <begin position="1"/>
        <end position="18"/>
    </location>
</feature>
<keyword evidence="4 7" id="KW-0812">Transmembrane</keyword>
<dbReference type="PROSITE" id="PS50928">
    <property type="entry name" value="ABC_TM1"/>
    <property type="match status" value="1"/>
</dbReference>
<keyword evidence="2 7" id="KW-0813">Transport</keyword>
<evidence type="ECO:0000259" key="9">
    <source>
        <dbReference type="PROSITE" id="PS50928"/>
    </source>
</evidence>
<keyword evidence="11" id="KW-1185">Reference proteome</keyword>
<gene>
    <name evidence="10" type="ORF">GCM10023215_37320</name>
</gene>
<evidence type="ECO:0000256" key="7">
    <source>
        <dbReference type="RuleBase" id="RU363032"/>
    </source>
</evidence>
<feature type="transmembrane region" description="Helical" evidence="7">
    <location>
        <begin position="133"/>
        <end position="155"/>
    </location>
</feature>
<name>A0ABP8WUU9_9PSEU</name>
<comment type="similarity">
    <text evidence="7">Belongs to the binding-protein-dependent transport system permease family.</text>
</comment>
<dbReference type="PANTHER" id="PTHR30151:SF41">
    <property type="entry name" value="ABC TRANSPORTER PERMEASE PROTEIN"/>
    <property type="match status" value="1"/>
</dbReference>
<feature type="transmembrane region" description="Helical" evidence="7">
    <location>
        <begin position="41"/>
        <end position="63"/>
    </location>
</feature>
<keyword evidence="3" id="KW-1003">Cell membrane</keyword>
<dbReference type="RefSeq" id="WP_345381858.1">
    <property type="nucleotide sequence ID" value="NZ_BAABIC010000012.1"/>
</dbReference>
<evidence type="ECO:0000256" key="2">
    <source>
        <dbReference type="ARBA" id="ARBA00022448"/>
    </source>
</evidence>
<dbReference type="EMBL" id="BAABIC010000012">
    <property type="protein sequence ID" value="GAA4695913.1"/>
    <property type="molecule type" value="Genomic_DNA"/>
</dbReference>
<reference evidence="11" key="1">
    <citation type="journal article" date="2019" name="Int. J. Syst. Evol. Microbiol.">
        <title>The Global Catalogue of Microorganisms (GCM) 10K type strain sequencing project: providing services to taxonomists for standard genome sequencing and annotation.</title>
        <authorList>
            <consortium name="The Broad Institute Genomics Platform"/>
            <consortium name="The Broad Institute Genome Sequencing Center for Infectious Disease"/>
            <person name="Wu L."/>
            <person name="Ma J."/>
        </authorList>
    </citation>
    <scope>NUCLEOTIDE SEQUENCE [LARGE SCALE GENOMIC DNA]</scope>
    <source>
        <strain evidence="11">JCM 18055</strain>
    </source>
</reference>
<evidence type="ECO:0000313" key="11">
    <source>
        <dbReference type="Proteomes" id="UP001500325"/>
    </source>
</evidence>
<feature type="transmembrane region" description="Helical" evidence="7">
    <location>
        <begin position="102"/>
        <end position="121"/>
    </location>
</feature>
<feature type="transmembrane region" description="Helical" evidence="7">
    <location>
        <begin position="261"/>
        <end position="282"/>
    </location>
</feature>
<proteinExistence type="inferred from homology"/>
<organism evidence="10 11">
    <name type="scientific">Pseudonocardia yuanmonensis</name>
    <dbReference type="NCBI Taxonomy" id="1095914"/>
    <lineage>
        <taxon>Bacteria</taxon>
        <taxon>Bacillati</taxon>
        <taxon>Actinomycetota</taxon>
        <taxon>Actinomycetes</taxon>
        <taxon>Pseudonocardiales</taxon>
        <taxon>Pseudonocardiaceae</taxon>
        <taxon>Pseudonocardia</taxon>
    </lineage>
</organism>
<sequence length="299" mass="31484">MSIAEKTSTEQTPQTSRAEQVATPQAAARPKPPRKTPSGRTLLSFVLPPLVVLVVAVALWQALISVFGVPKFLVPAPGDVLAEIGPAIGTLVEPTLVTMGEAYGGFLLAAVVGFAVAFVMARWNVAERGLYPYMVLLQTIPIIAVAPILVVWLGPGPTTNTVVAAMIAVFPVTANTLTGLKSTDRNLVQLFAMAGATRRYEMGVLRIPYALPYVLTGLRIAAGSSVIGAIVGEFVAGIGGGQGGLGYVITSTAQQLLMPRLFLAVIAASCVSLLLFGLVRLVEVLTLRRWHESAMSHDD</sequence>
<comment type="caution">
    <text evidence="10">The sequence shown here is derived from an EMBL/GenBank/DDBJ whole genome shotgun (WGS) entry which is preliminary data.</text>
</comment>
<dbReference type="Pfam" id="PF00528">
    <property type="entry name" value="BPD_transp_1"/>
    <property type="match status" value="1"/>
</dbReference>
<feature type="region of interest" description="Disordered" evidence="8">
    <location>
        <begin position="1"/>
        <end position="37"/>
    </location>
</feature>
<comment type="subcellular location">
    <subcellularLocation>
        <location evidence="1 7">Cell membrane</location>
        <topology evidence="1 7">Multi-pass membrane protein</topology>
    </subcellularLocation>
</comment>
<dbReference type="PANTHER" id="PTHR30151">
    <property type="entry name" value="ALKANE SULFONATE ABC TRANSPORTER-RELATED, MEMBRANE SUBUNIT"/>
    <property type="match status" value="1"/>
</dbReference>
<dbReference type="Proteomes" id="UP001500325">
    <property type="component" value="Unassembled WGS sequence"/>
</dbReference>
<dbReference type="InterPro" id="IPR035906">
    <property type="entry name" value="MetI-like_sf"/>
</dbReference>
<accession>A0ABP8WUU9</accession>
<evidence type="ECO:0000256" key="3">
    <source>
        <dbReference type="ARBA" id="ARBA00022475"/>
    </source>
</evidence>
<evidence type="ECO:0000313" key="10">
    <source>
        <dbReference type="EMBL" id="GAA4695913.1"/>
    </source>
</evidence>
<feature type="transmembrane region" description="Helical" evidence="7">
    <location>
        <begin position="226"/>
        <end position="249"/>
    </location>
</feature>
<evidence type="ECO:0000256" key="6">
    <source>
        <dbReference type="ARBA" id="ARBA00023136"/>
    </source>
</evidence>
<dbReference type="Gene3D" id="1.10.3720.10">
    <property type="entry name" value="MetI-like"/>
    <property type="match status" value="1"/>
</dbReference>
<evidence type="ECO:0000256" key="8">
    <source>
        <dbReference type="SAM" id="MobiDB-lite"/>
    </source>
</evidence>
<keyword evidence="6 7" id="KW-0472">Membrane</keyword>
<protein>
    <submittedName>
        <fullName evidence="10">ABC transporter permease</fullName>
    </submittedName>
</protein>